<dbReference type="PROSITE" id="PS51257">
    <property type="entry name" value="PROKAR_LIPOPROTEIN"/>
    <property type="match status" value="1"/>
</dbReference>
<evidence type="ECO:0000256" key="8">
    <source>
        <dbReference type="ARBA" id="ARBA00023288"/>
    </source>
</evidence>
<evidence type="ECO:0000256" key="4">
    <source>
        <dbReference type="ARBA" id="ARBA00022729"/>
    </source>
</evidence>
<dbReference type="PANTHER" id="PTHR30203">
    <property type="entry name" value="OUTER MEMBRANE CATION EFFLUX PROTEIN"/>
    <property type="match status" value="1"/>
</dbReference>
<evidence type="ECO:0000256" key="2">
    <source>
        <dbReference type="ARBA" id="ARBA00022452"/>
    </source>
</evidence>
<keyword evidence="4" id="KW-0732">Signal</keyword>
<keyword evidence="5 10" id="KW-0472">Membrane</keyword>
<evidence type="ECO:0000313" key="11">
    <source>
        <dbReference type="EMBL" id="MBV2134049.1"/>
    </source>
</evidence>
<dbReference type="RefSeq" id="WP_217682495.1">
    <property type="nucleotide sequence ID" value="NZ_JAHRGL010000049.1"/>
</dbReference>
<evidence type="ECO:0000256" key="9">
    <source>
        <dbReference type="ARBA" id="ARBA00037313"/>
    </source>
</evidence>
<comment type="subcellular location">
    <subcellularLocation>
        <location evidence="10">Cell outer membrane</location>
        <topology evidence="10">Lipid-anchor</topology>
    </subcellularLocation>
</comment>
<dbReference type="Proteomes" id="UP000813068">
    <property type="component" value="Unassembled WGS sequence"/>
</dbReference>
<sequence length="503" mass="53628">MPAIVRPGLFLASLLLPVLVSLSGCIDSGGIAPQAELADSAELPTDAAIRHAAESAEWPRAQWWQAYGDAQLDAWVERALAGSPGLAMAAARVRQAQALAGVAAAAQAPQVGLDASVQRKRWPDDNFYGPGPLARTTSWNNTAAFGLSYDLDLWGRLRSQRAQALSQARVAATEARAAALELQGSVVRAYIQLARQYAELDIAKAEFKQREELLALAVERQRIGLGTELEVSTAEAPLPEAHRQLDLAHEAIALTRNQLAALAGAGPGAAAELKRPRLALHAAPRLPSRLPLELLGRRPDVVAGRWQVAAAARGIEVAKADFYPNIDLLGSLGSAATQGGMLDFLRYDKLTYGLGPALSLPIFDGGARRGRLGAETAAYDLAVEQYKQTLVQALRGVSDLLIRLHSLHEQEGFVASARATAERRYLLAQEAHERGLSDARELLETQSLVFAQRRLQQQVLAGQLSAQAELWVALGGGVLAAGSAPADADLQARAVRLHVPGQP</sequence>
<evidence type="ECO:0000256" key="5">
    <source>
        <dbReference type="ARBA" id="ARBA00023136"/>
    </source>
</evidence>
<comment type="caution">
    <text evidence="11">The sequence shown here is derived from an EMBL/GenBank/DDBJ whole genome shotgun (WGS) entry which is preliminary data.</text>
</comment>
<keyword evidence="6 10" id="KW-0564">Palmitate</keyword>
<dbReference type="EMBL" id="JAHRGL010000049">
    <property type="protein sequence ID" value="MBV2134049.1"/>
    <property type="molecule type" value="Genomic_DNA"/>
</dbReference>
<dbReference type="NCBIfam" id="TIGR01845">
    <property type="entry name" value="outer_NodT"/>
    <property type="match status" value="1"/>
</dbReference>
<accession>A0ABS6MZ07</accession>
<name>A0ABS6MZ07_9GAMM</name>
<keyword evidence="12" id="KW-1185">Reference proteome</keyword>
<evidence type="ECO:0000256" key="7">
    <source>
        <dbReference type="ARBA" id="ARBA00023237"/>
    </source>
</evidence>
<organism evidence="11 12">
    <name type="scientific">Geopseudomonas aromaticivorans</name>
    <dbReference type="NCBI Taxonomy" id="2849492"/>
    <lineage>
        <taxon>Bacteria</taxon>
        <taxon>Pseudomonadati</taxon>
        <taxon>Pseudomonadota</taxon>
        <taxon>Gammaproteobacteria</taxon>
        <taxon>Pseudomonadales</taxon>
        <taxon>Pseudomonadaceae</taxon>
        <taxon>Geopseudomonas</taxon>
    </lineage>
</organism>
<protein>
    <submittedName>
        <fullName evidence="11">Efflux transporter outer membrane subunit</fullName>
    </submittedName>
</protein>
<comment type="function">
    <text evidence="9">Could be involved in resistance to puromycin, acriflavine and tetraphenylarsonium chloride.</text>
</comment>
<gene>
    <name evidence="11" type="ORF">KRX52_14810</name>
</gene>
<dbReference type="InterPro" id="IPR003423">
    <property type="entry name" value="OMP_efflux"/>
</dbReference>
<proteinExistence type="inferred from homology"/>
<evidence type="ECO:0000256" key="6">
    <source>
        <dbReference type="ARBA" id="ARBA00023139"/>
    </source>
</evidence>
<keyword evidence="3 10" id="KW-0812">Transmembrane</keyword>
<evidence type="ECO:0000256" key="1">
    <source>
        <dbReference type="ARBA" id="ARBA00007613"/>
    </source>
</evidence>
<reference evidence="11 12" key="1">
    <citation type="submission" date="2021-06" db="EMBL/GenBank/DDBJ databases">
        <title>Differences between aerobic and microaerobic xylene degrading microbial communities.</title>
        <authorList>
            <person name="Banerjee S."/>
            <person name="Tancsics A."/>
        </authorList>
    </citation>
    <scope>NUCLEOTIDE SEQUENCE [LARGE SCALE GENOMIC DNA]</scope>
    <source>
        <strain evidence="11 12">MAP12</strain>
    </source>
</reference>
<evidence type="ECO:0000256" key="10">
    <source>
        <dbReference type="RuleBase" id="RU362097"/>
    </source>
</evidence>
<keyword evidence="2 10" id="KW-1134">Transmembrane beta strand</keyword>
<dbReference type="Pfam" id="PF02321">
    <property type="entry name" value="OEP"/>
    <property type="match status" value="2"/>
</dbReference>
<evidence type="ECO:0000256" key="3">
    <source>
        <dbReference type="ARBA" id="ARBA00022692"/>
    </source>
</evidence>
<keyword evidence="8 10" id="KW-0449">Lipoprotein</keyword>
<evidence type="ECO:0000313" key="12">
    <source>
        <dbReference type="Proteomes" id="UP000813068"/>
    </source>
</evidence>
<dbReference type="InterPro" id="IPR010131">
    <property type="entry name" value="MdtP/NodT-like"/>
</dbReference>
<keyword evidence="7" id="KW-0998">Cell outer membrane</keyword>
<comment type="similarity">
    <text evidence="1 10">Belongs to the outer membrane factor (OMF) (TC 1.B.17) family.</text>
</comment>
<dbReference type="PANTHER" id="PTHR30203:SF20">
    <property type="entry name" value="MULTIDRUG RESISTANCE OUTER MEMBRANE PROTEIN MDTP-RELATED"/>
    <property type="match status" value="1"/>
</dbReference>